<keyword evidence="4" id="KW-0804">Transcription</keyword>
<protein>
    <recommendedName>
        <fullName evidence="9">RNA polymerase, sigma-24 subunit, ECF subfamily</fullName>
    </recommendedName>
</protein>
<dbReference type="Gene3D" id="1.10.1740.10">
    <property type="match status" value="1"/>
</dbReference>
<evidence type="ECO:0000256" key="1">
    <source>
        <dbReference type="ARBA" id="ARBA00010641"/>
    </source>
</evidence>
<dbReference type="NCBIfam" id="TIGR02985">
    <property type="entry name" value="Sig70_bacteroi1"/>
    <property type="match status" value="1"/>
</dbReference>
<dbReference type="InterPro" id="IPR039425">
    <property type="entry name" value="RNA_pol_sigma-70-like"/>
</dbReference>
<evidence type="ECO:0008006" key="9">
    <source>
        <dbReference type="Google" id="ProtNLM"/>
    </source>
</evidence>
<name>A0ABX3P4S6_9BACT</name>
<dbReference type="Pfam" id="PF08281">
    <property type="entry name" value="Sigma70_r4_2"/>
    <property type="match status" value="1"/>
</dbReference>
<keyword evidence="8" id="KW-1185">Reference proteome</keyword>
<dbReference type="InterPro" id="IPR013325">
    <property type="entry name" value="RNA_pol_sigma_r2"/>
</dbReference>
<evidence type="ECO:0000313" key="8">
    <source>
        <dbReference type="Proteomes" id="UP000192277"/>
    </source>
</evidence>
<dbReference type="EMBL" id="LWBO01000001">
    <property type="protein sequence ID" value="OQP55163.1"/>
    <property type="molecule type" value="Genomic_DNA"/>
</dbReference>
<dbReference type="InterPro" id="IPR007627">
    <property type="entry name" value="RNA_pol_sigma70_r2"/>
</dbReference>
<dbReference type="SUPFAM" id="SSF88659">
    <property type="entry name" value="Sigma3 and sigma4 domains of RNA polymerase sigma factors"/>
    <property type="match status" value="1"/>
</dbReference>
<feature type="domain" description="RNA polymerase sigma-70 region 2" evidence="5">
    <location>
        <begin position="24"/>
        <end position="90"/>
    </location>
</feature>
<evidence type="ECO:0000256" key="2">
    <source>
        <dbReference type="ARBA" id="ARBA00023015"/>
    </source>
</evidence>
<accession>A0ABX3P4S6</accession>
<dbReference type="Proteomes" id="UP000192277">
    <property type="component" value="Unassembled WGS sequence"/>
</dbReference>
<evidence type="ECO:0000256" key="3">
    <source>
        <dbReference type="ARBA" id="ARBA00023082"/>
    </source>
</evidence>
<dbReference type="PANTHER" id="PTHR43133">
    <property type="entry name" value="RNA POLYMERASE ECF-TYPE SIGMA FACTO"/>
    <property type="match status" value="1"/>
</dbReference>
<dbReference type="InterPro" id="IPR014284">
    <property type="entry name" value="RNA_pol_sigma-70_dom"/>
</dbReference>
<dbReference type="PANTHER" id="PTHR43133:SF46">
    <property type="entry name" value="RNA POLYMERASE SIGMA-70 FACTOR ECF SUBFAMILY"/>
    <property type="match status" value="1"/>
</dbReference>
<organism evidence="7 8">
    <name type="scientific">Niastella koreensis</name>
    <dbReference type="NCBI Taxonomy" id="354356"/>
    <lineage>
        <taxon>Bacteria</taxon>
        <taxon>Pseudomonadati</taxon>
        <taxon>Bacteroidota</taxon>
        <taxon>Chitinophagia</taxon>
        <taxon>Chitinophagales</taxon>
        <taxon>Chitinophagaceae</taxon>
        <taxon>Niastella</taxon>
    </lineage>
</organism>
<reference evidence="7 8" key="1">
    <citation type="submission" date="2016-04" db="EMBL/GenBank/DDBJ databases">
        <authorList>
            <person name="Chen L."/>
            <person name="Zhuang W."/>
            <person name="Wang G."/>
        </authorList>
    </citation>
    <scope>NUCLEOTIDE SEQUENCE [LARGE SCALE GENOMIC DNA]</scope>
    <source>
        <strain evidence="8">GR20</strain>
    </source>
</reference>
<evidence type="ECO:0000259" key="6">
    <source>
        <dbReference type="Pfam" id="PF08281"/>
    </source>
</evidence>
<dbReference type="Gene3D" id="1.10.10.10">
    <property type="entry name" value="Winged helix-like DNA-binding domain superfamily/Winged helix DNA-binding domain"/>
    <property type="match status" value="1"/>
</dbReference>
<keyword evidence="3" id="KW-0731">Sigma factor</keyword>
<dbReference type="InterPro" id="IPR013324">
    <property type="entry name" value="RNA_pol_sigma_r3/r4-like"/>
</dbReference>
<evidence type="ECO:0000313" key="7">
    <source>
        <dbReference type="EMBL" id="OQP55163.1"/>
    </source>
</evidence>
<keyword evidence="2" id="KW-0805">Transcription regulation</keyword>
<feature type="domain" description="RNA polymerase sigma factor 70 region 4 type 2" evidence="6">
    <location>
        <begin position="121"/>
        <end position="171"/>
    </location>
</feature>
<dbReference type="NCBIfam" id="TIGR02937">
    <property type="entry name" value="sigma70-ECF"/>
    <property type="match status" value="1"/>
</dbReference>
<dbReference type="Pfam" id="PF04542">
    <property type="entry name" value="Sigma70_r2"/>
    <property type="match status" value="1"/>
</dbReference>
<comment type="similarity">
    <text evidence="1">Belongs to the sigma-70 factor family. ECF subfamily.</text>
</comment>
<evidence type="ECO:0000256" key="4">
    <source>
        <dbReference type="ARBA" id="ARBA00023163"/>
    </source>
</evidence>
<dbReference type="RefSeq" id="WP_014222738.1">
    <property type="nucleotide sequence ID" value="NZ_LWBO01000001.1"/>
</dbReference>
<dbReference type="InterPro" id="IPR013249">
    <property type="entry name" value="RNA_pol_sigma70_r4_t2"/>
</dbReference>
<evidence type="ECO:0000259" key="5">
    <source>
        <dbReference type="Pfam" id="PF04542"/>
    </source>
</evidence>
<dbReference type="InterPro" id="IPR036388">
    <property type="entry name" value="WH-like_DNA-bd_sf"/>
</dbReference>
<gene>
    <name evidence="7" type="ORF">A4D02_02265</name>
</gene>
<dbReference type="InterPro" id="IPR014327">
    <property type="entry name" value="RNA_pol_sigma70_bacteroid"/>
</dbReference>
<proteinExistence type="inferred from homology"/>
<comment type="caution">
    <text evidence="7">The sequence shown here is derived from an EMBL/GenBank/DDBJ whole genome shotgun (WGS) entry which is preliminary data.</text>
</comment>
<sequence length="188" mass="22391">MNDQVSHINDSSEEHTLELLFRDLFKKHEYRLHTLVLKLTRSDQYARDIIQEVFLKLWEHRAQLHSIQNVEAWLYRLTENKVIDFLRKAAADNRLKEAIWKNQPDNLNETEDNVVAREYGQIIQKAVDQLPPQRKLIYQLNREKGLNYQEIADRLAISKHTVKNQLSTALQSIRMFLLRSARLFLPLF</sequence>
<dbReference type="SUPFAM" id="SSF88946">
    <property type="entry name" value="Sigma2 domain of RNA polymerase sigma factors"/>
    <property type="match status" value="1"/>
</dbReference>